<dbReference type="AlphaFoldDB" id="B8FKF6"/>
<dbReference type="SMART" id="SM00882">
    <property type="entry name" value="CoA_trans"/>
    <property type="match status" value="1"/>
</dbReference>
<dbReference type="PANTHER" id="PTHR43293">
    <property type="entry name" value="ACETATE COA-TRANSFERASE YDIF"/>
    <property type="match status" value="1"/>
</dbReference>
<dbReference type="Proteomes" id="UP000000739">
    <property type="component" value="Chromosome"/>
</dbReference>
<sequence>MAKPFTLNEMLIIAAAREINDGENIILGVGLPMTAGALAKALHAPNATLMLESGIVDFEPLVPLNHIADAHAMRGYSYNTDLFSIFTALYRGFVDVCFLGVGQVDRYGNLNTTTIGDYYKPNLRLPGSGGAADFISYSKRTVLTMRSGEFKEKLDYLTSPGHLRGGNSRNESGYFPKDSGPCALITTQGIFHFDEETKEMFLARIHPGVEVEEIQAKVPWKMKVAEDLKVTERPSDEEIAFIRHFAPNQTMSRALGIELGIENAIAQIKQMRGGIV</sequence>
<dbReference type="Gene3D" id="3.40.1080.10">
    <property type="entry name" value="Glutaconate Coenzyme A-transferase"/>
    <property type="match status" value="1"/>
</dbReference>
<dbReference type="HOGENOM" id="CLU_069088_0_0_7"/>
<dbReference type="InterPro" id="IPR004165">
    <property type="entry name" value="CoA_trans_fam_I"/>
</dbReference>
<name>B8FKF6_DESAL</name>
<keyword evidence="2" id="KW-1185">Reference proteome</keyword>
<dbReference type="RefSeq" id="WP_012609211.1">
    <property type="nucleotide sequence ID" value="NC_011768.1"/>
</dbReference>
<evidence type="ECO:0000313" key="2">
    <source>
        <dbReference type="Proteomes" id="UP000000739"/>
    </source>
</evidence>
<proteinExistence type="predicted"/>
<dbReference type="GO" id="GO:0008410">
    <property type="term" value="F:CoA-transferase activity"/>
    <property type="evidence" value="ECO:0007669"/>
    <property type="project" value="InterPro"/>
</dbReference>
<dbReference type="SUPFAM" id="SSF100950">
    <property type="entry name" value="NagB/RpiA/CoA transferase-like"/>
    <property type="match status" value="1"/>
</dbReference>
<gene>
    <name evidence="1" type="ordered locus">Dalk_0061</name>
</gene>
<organism evidence="1 2">
    <name type="scientific">Desulfatibacillum aliphaticivorans</name>
    <dbReference type="NCBI Taxonomy" id="218208"/>
    <lineage>
        <taxon>Bacteria</taxon>
        <taxon>Pseudomonadati</taxon>
        <taxon>Thermodesulfobacteriota</taxon>
        <taxon>Desulfobacteria</taxon>
        <taxon>Desulfobacterales</taxon>
        <taxon>Desulfatibacillaceae</taxon>
        <taxon>Desulfatibacillum</taxon>
    </lineage>
</organism>
<dbReference type="eggNOG" id="COG2057">
    <property type="taxonomic scope" value="Bacteria"/>
</dbReference>
<dbReference type="InterPro" id="IPR037171">
    <property type="entry name" value="NagB/RpiA_transferase-like"/>
</dbReference>
<dbReference type="PANTHER" id="PTHR43293:SF3">
    <property type="entry name" value="CHOLESTEROL RING-CLEAVING HYDROLASE IPDB SUBUNIT"/>
    <property type="match status" value="1"/>
</dbReference>
<accession>B8FKF6</accession>
<dbReference type="Pfam" id="PF01144">
    <property type="entry name" value="CoA_trans"/>
    <property type="match status" value="1"/>
</dbReference>
<reference evidence="1 2" key="1">
    <citation type="journal article" date="2012" name="Environ. Microbiol.">
        <title>The genome sequence of Desulfatibacillum alkenivorans AK-01: a blueprint for anaerobic alkane oxidation.</title>
        <authorList>
            <person name="Callaghan A.V."/>
            <person name="Morris B.E."/>
            <person name="Pereira I.A."/>
            <person name="McInerney M.J."/>
            <person name="Austin R.N."/>
            <person name="Groves J.T."/>
            <person name="Kukor J.J."/>
            <person name="Suflita J.M."/>
            <person name="Young L.Y."/>
            <person name="Zylstra G.J."/>
            <person name="Wawrik B."/>
        </authorList>
    </citation>
    <scope>NUCLEOTIDE SEQUENCE [LARGE SCALE GENOMIC DNA]</scope>
    <source>
        <strain evidence="1 2">AK-01</strain>
    </source>
</reference>
<protein>
    <submittedName>
        <fullName evidence="1">Glutaconate CoA-transferase, beta subunit</fullName>
    </submittedName>
</protein>
<dbReference type="EMBL" id="CP001322">
    <property type="protein sequence ID" value="ACL01771.1"/>
    <property type="molecule type" value="Genomic_DNA"/>
</dbReference>
<dbReference type="KEGG" id="dal:Dalk_0061"/>
<evidence type="ECO:0000313" key="1">
    <source>
        <dbReference type="EMBL" id="ACL01771.1"/>
    </source>
</evidence>